<reference evidence="2 3" key="1">
    <citation type="journal article" date="2018" name="Sci. Rep.">
        <title>Characterisation of pathogen-specific regions and novel effector candidates in Fusarium oxysporum f. sp. cepae.</title>
        <authorList>
            <person name="Armitage A.D."/>
            <person name="Taylor A."/>
            <person name="Sobczyk M.K."/>
            <person name="Baxter L."/>
            <person name="Greenfield B.P."/>
            <person name="Bates H.J."/>
            <person name="Wilson F."/>
            <person name="Jackson A.C."/>
            <person name="Ott S."/>
            <person name="Harrison R.J."/>
            <person name="Clarkson J.P."/>
        </authorList>
    </citation>
    <scope>NUCLEOTIDE SEQUENCE [LARGE SCALE GENOMIC DNA]</scope>
    <source>
        <strain evidence="2 3">Fo_A13</strain>
    </source>
</reference>
<evidence type="ECO:0000313" key="2">
    <source>
        <dbReference type="EMBL" id="RKK75891.1"/>
    </source>
</evidence>
<feature type="region of interest" description="Disordered" evidence="1">
    <location>
        <begin position="21"/>
        <end position="45"/>
    </location>
</feature>
<comment type="caution">
    <text evidence="2">The sequence shown here is derived from an EMBL/GenBank/DDBJ whole genome shotgun (WGS) entry which is preliminary data.</text>
</comment>
<proteinExistence type="predicted"/>
<evidence type="ECO:0000256" key="1">
    <source>
        <dbReference type="SAM" id="MobiDB-lite"/>
    </source>
</evidence>
<organism evidence="2 3">
    <name type="scientific">Fusarium oxysporum</name>
    <name type="common">Fusarium vascular wilt</name>
    <dbReference type="NCBI Taxonomy" id="5507"/>
    <lineage>
        <taxon>Eukaryota</taxon>
        <taxon>Fungi</taxon>
        <taxon>Dikarya</taxon>
        <taxon>Ascomycota</taxon>
        <taxon>Pezizomycotina</taxon>
        <taxon>Sordariomycetes</taxon>
        <taxon>Hypocreomycetidae</taxon>
        <taxon>Hypocreales</taxon>
        <taxon>Nectriaceae</taxon>
        <taxon>Fusarium</taxon>
        <taxon>Fusarium oxysporum species complex</taxon>
    </lineage>
</organism>
<protein>
    <submittedName>
        <fullName evidence="2">Uncharacterized protein</fullName>
    </submittedName>
</protein>
<dbReference type="Proteomes" id="UP000285084">
    <property type="component" value="Unassembled WGS sequence"/>
</dbReference>
<gene>
    <name evidence="2" type="ORF">BFJ69_g7431</name>
</gene>
<dbReference type="AlphaFoldDB" id="A0A420N6T9"/>
<dbReference type="EMBL" id="MRCX01000057">
    <property type="protein sequence ID" value="RKK75891.1"/>
    <property type="molecule type" value="Genomic_DNA"/>
</dbReference>
<accession>A0A420N6T9</accession>
<sequence length="45" mass="4766">MAKISVYSHSKLTVNALPEEEIEVEGGGGPSKNPTGTLYRDSCSL</sequence>
<evidence type="ECO:0000313" key="3">
    <source>
        <dbReference type="Proteomes" id="UP000285084"/>
    </source>
</evidence>
<name>A0A420N6T9_FUSOX</name>